<evidence type="ECO:0000256" key="1">
    <source>
        <dbReference type="ARBA" id="ARBA00038283"/>
    </source>
</evidence>
<dbReference type="Pfam" id="PF01051">
    <property type="entry name" value="Rep3_N"/>
    <property type="match status" value="1"/>
</dbReference>
<comment type="similarity">
    <text evidence="1">Belongs to the initiator RepB protein family.</text>
</comment>
<dbReference type="RefSeq" id="WP_187949245.1">
    <property type="nucleotide sequence ID" value="NZ_WNJQ01000023.1"/>
</dbReference>
<organism evidence="3 4">
    <name type="scientific">Carnobacterium inhibens</name>
    <dbReference type="NCBI Taxonomy" id="147709"/>
    <lineage>
        <taxon>Bacteria</taxon>
        <taxon>Bacillati</taxon>
        <taxon>Bacillota</taxon>
        <taxon>Bacilli</taxon>
        <taxon>Lactobacillales</taxon>
        <taxon>Carnobacteriaceae</taxon>
        <taxon>Carnobacterium</taxon>
    </lineage>
</organism>
<reference evidence="3 4" key="1">
    <citation type="journal article" date="2020" name="Microorganisms">
        <title>New Insight into Antimicrobial Compounds from Food and Marine-Sourced Carnobacterium Species through Phenotype and Genome Analyses.</title>
        <authorList>
            <person name="Begrem S."/>
            <person name="Ivaniuk F."/>
            <person name="Gigout-Chevalier F."/>
            <person name="Kolypczuk L."/>
            <person name="Bonnetot S."/>
            <person name="Leroi F."/>
            <person name="Grovel O."/>
            <person name="Delbarre-Ladrat C."/>
            <person name="Passerini D."/>
        </authorList>
    </citation>
    <scope>NUCLEOTIDE SEQUENCE [LARGE SCALE GENOMIC DNA]</scope>
    <source>
        <strain evidence="3 4">MIP2551</strain>
    </source>
</reference>
<evidence type="ECO:0000259" key="2">
    <source>
        <dbReference type="Pfam" id="PF01051"/>
    </source>
</evidence>
<feature type="domain" description="Initiator Rep protein WH1" evidence="2">
    <location>
        <begin position="27"/>
        <end position="170"/>
    </location>
</feature>
<dbReference type="InterPro" id="IPR036390">
    <property type="entry name" value="WH_DNA-bd_sf"/>
</dbReference>
<dbReference type="EMBL" id="WNJQ01000023">
    <property type="protein sequence ID" value="MBC9826427.1"/>
    <property type="molecule type" value="Genomic_DNA"/>
</dbReference>
<comment type="caution">
    <text evidence="3">The sequence shown here is derived from an EMBL/GenBank/DDBJ whole genome shotgun (WGS) entry which is preliminary data.</text>
</comment>
<protein>
    <submittedName>
        <fullName evidence="3">RepB family plasmid replication initiator protein</fullName>
    </submittedName>
</protein>
<dbReference type="InterPro" id="IPR036388">
    <property type="entry name" value="WH-like_DNA-bd_sf"/>
</dbReference>
<evidence type="ECO:0000313" key="4">
    <source>
        <dbReference type="Proteomes" id="UP000638836"/>
    </source>
</evidence>
<keyword evidence="4" id="KW-1185">Reference proteome</keyword>
<dbReference type="Proteomes" id="UP000638836">
    <property type="component" value="Unassembled WGS sequence"/>
</dbReference>
<sequence length="271" mass="31912">MSKKLDLWTDDRNFNEEDVEDQKRYFVVEHNDLITKARHDLNAQELKIMDFVVSKIKPDDEKFNIIDTSMYEISQVLGMKRSGRTYSQLASNLNDLRKKDVFIYNDEERSVTMTGWFETAKVWENGQIQLRINEDFAPYLLTLRGNYTQHLLFDTVQLSSRYSILLYKLMREADKDKGKKITILRGTPEEFKEWLGAPKSYSFNSLKTQVLQKALNEINLKINDMHLEIVTAKRGRKIVQVDIRNTFIIQTKSDNNSKSNPELKVPLYNWL</sequence>
<evidence type="ECO:0000313" key="3">
    <source>
        <dbReference type="EMBL" id="MBC9826427.1"/>
    </source>
</evidence>
<name>A0ABR7TEL0_9LACT</name>
<dbReference type="SUPFAM" id="SSF46785">
    <property type="entry name" value="Winged helix' DNA-binding domain"/>
    <property type="match status" value="2"/>
</dbReference>
<proteinExistence type="inferred from homology"/>
<accession>A0ABR7TEL0</accession>
<dbReference type="InterPro" id="IPR000525">
    <property type="entry name" value="Initiator_Rep_WH1"/>
</dbReference>
<gene>
    <name evidence="3" type="ORF">GLO26_11690</name>
</gene>
<dbReference type="Pfam" id="PF21205">
    <property type="entry name" value="Rep3_C"/>
    <property type="match status" value="1"/>
</dbReference>
<dbReference type="Gene3D" id="1.10.10.10">
    <property type="entry name" value="Winged helix-like DNA-binding domain superfamily/Winged helix DNA-binding domain"/>
    <property type="match status" value="2"/>
</dbReference>